<gene>
    <name evidence="1" type="ORF">Tci_006808</name>
</gene>
<dbReference type="AlphaFoldDB" id="A0A6L2JDL3"/>
<organism evidence="1">
    <name type="scientific">Tanacetum cinerariifolium</name>
    <name type="common">Dalmatian daisy</name>
    <name type="synonym">Chrysanthemum cinerariifolium</name>
    <dbReference type="NCBI Taxonomy" id="118510"/>
    <lineage>
        <taxon>Eukaryota</taxon>
        <taxon>Viridiplantae</taxon>
        <taxon>Streptophyta</taxon>
        <taxon>Embryophyta</taxon>
        <taxon>Tracheophyta</taxon>
        <taxon>Spermatophyta</taxon>
        <taxon>Magnoliopsida</taxon>
        <taxon>eudicotyledons</taxon>
        <taxon>Gunneridae</taxon>
        <taxon>Pentapetalae</taxon>
        <taxon>asterids</taxon>
        <taxon>campanulids</taxon>
        <taxon>Asterales</taxon>
        <taxon>Asteraceae</taxon>
        <taxon>Asteroideae</taxon>
        <taxon>Anthemideae</taxon>
        <taxon>Anthemidinae</taxon>
        <taxon>Tanacetum</taxon>
    </lineage>
</organism>
<evidence type="ECO:0000313" key="1">
    <source>
        <dbReference type="EMBL" id="GEU34830.1"/>
    </source>
</evidence>
<reference evidence="1" key="1">
    <citation type="journal article" date="2019" name="Sci. Rep.">
        <title>Draft genome of Tanacetum cinerariifolium, the natural source of mosquito coil.</title>
        <authorList>
            <person name="Yamashiro T."/>
            <person name="Shiraishi A."/>
            <person name="Satake H."/>
            <person name="Nakayama K."/>
        </authorList>
    </citation>
    <scope>NUCLEOTIDE SEQUENCE</scope>
</reference>
<protein>
    <submittedName>
        <fullName evidence="1">VIER F-box protein 2</fullName>
    </submittedName>
</protein>
<accession>A0A6L2JDL3</accession>
<proteinExistence type="predicted"/>
<sequence length="244" mass="29669">MMKVTKVESEGLGLPKNNDDLFTYDTPLGTDFNEFNQLIRMDDNLFTYEVEIHGLFVFHVPCNWCVIWIDQSTVANMEKENMITTWLVRSYKNQFKEYKEIKRQWEVYRLYTNVLRDPYNTEYSIWLALKFFYHMTMDWYTKNTIWLYWKRGDDEVVLTDEDISDLVDETLIDENENFEIFKIKTEIFSFETPPCKASNELNYLLKVDTDLFTHDIPGFKTYKEYKNEWIYEWNRGIPWIPKEP</sequence>
<comment type="caution">
    <text evidence="1">The sequence shown here is derived from an EMBL/GenBank/DDBJ whole genome shotgun (WGS) entry which is preliminary data.</text>
</comment>
<name>A0A6L2JDL3_TANCI</name>
<dbReference type="EMBL" id="BKCJ010000623">
    <property type="protein sequence ID" value="GEU34830.1"/>
    <property type="molecule type" value="Genomic_DNA"/>
</dbReference>